<keyword evidence="1" id="KW-0175">Coiled coil</keyword>
<evidence type="ECO:0000313" key="3">
    <source>
        <dbReference type="EMBL" id="RDW69045.1"/>
    </source>
</evidence>
<feature type="region of interest" description="Disordered" evidence="2">
    <location>
        <begin position="1"/>
        <end position="113"/>
    </location>
</feature>
<dbReference type="AlphaFoldDB" id="A0A3D8R4R4"/>
<dbReference type="RefSeq" id="XP_026600834.1">
    <property type="nucleotide sequence ID" value="XM_026750821.1"/>
</dbReference>
<dbReference type="STRING" id="1810919.A0A3D8R4R4"/>
<evidence type="ECO:0000313" key="4">
    <source>
        <dbReference type="Proteomes" id="UP000256690"/>
    </source>
</evidence>
<feature type="coiled-coil region" evidence="1">
    <location>
        <begin position="486"/>
        <end position="647"/>
    </location>
</feature>
<protein>
    <submittedName>
        <fullName evidence="3">Uncharacterized protein</fullName>
    </submittedName>
</protein>
<dbReference type="OrthoDB" id="3532430at2759"/>
<proteinExistence type="predicted"/>
<feature type="coiled-coil region" evidence="1">
    <location>
        <begin position="135"/>
        <end position="179"/>
    </location>
</feature>
<reference evidence="3 4" key="1">
    <citation type="journal article" date="2018" name="IMA Fungus">
        <title>IMA Genome-F 9: Draft genome sequence of Annulohypoxylon stygium, Aspergillus mulundensis, Berkeleyomyces basicola (syn. Thielaviopsis basicola), Ceratocystis smalleyi, two Cercospora beticola strains, Coleophoma cylindrospora, Fusarium fracticaudum, Phialophora cf. hyalina, and Morchella septimelata.</title>
        <authorList>
            <person name="Wingfield B.D."/>
            <person name="Bills G.F."/>
            <person name="Dong Y."/>
            <person name="Huang W."/>
            <person name="Nel W.J."/>
            <person name="Swalarsk-Parry B.S."/>
            <person name="Vaghefi N."/>
            <person name="Wilken P.M."/>
            <person name="An Z."/>
            <person name="de Beer Z.W."/>
            <person name="De Vos L."/>
            <person name="Chen L."/>
            <person name="Duong T.A."/>
            <person name="Gao Y."/>
            <person name="Hammerbacher A."/>
            <person name="Kikkert J.R."/>
            <person name="Li Y."/>
            <person name="Li H."/>
            <person name="Li K."/>
            <person name="Li Q."/>
            <person name="Liu X."/>
            <person name="Ma X."/>
            <person name="Naidoo K."/>
            <person name="Pethybridge S.J."/>
            <person name="Sun J."/>
            <person name="Steenkamp E.T."/>
            <person name="van der Nest M.A."/>
            <person name="van Wyk S."/>
            <person name="Wingfield M.J."/>
            <person name="Xiong C."/>
            <person name="Yue Q."/>
            <person name="Zhang X."/>
        </authorList>
    </citation>
    <scope>NUCLEOTIDE SEQUENCE [LARGE SCALE GENOMIC DNA]</scope>
    <source>
        <strain evidence="3 4">DSM 5745</strain>
    </source>
</reference>
<feature type="compositionally biased region" description="Basic residues" evidence="2">
    <location>
        <begin position="1"/>
        <end position="10"/>
    </location>
</feature>
<comment type="caution">
    <text evidence="3">The sequence shown here is derived from an EMBL/GenBank/DDBJ whole genome shotgun (WGS) entry which is preliminary data.</text>
</comment>
<evidence type="ECO:0000256" key="1">
    <source>
        <dbReference type="SAM" id="Coils"/>
    </source>
</evidence>
<dbReference type="GeneID" id="38119175"/>
<evidence type="ECO:0000256" key="2">
    <source>
        <dbReference type="SAM" id="MobiDB-lite"/>
    </source>
</evidence>
<gene>
    <name evidence="3" type="ORF">DSM5745_08805</name>
</gene>
<sequence length="758" mass="85508">METRSRKKKRESSGSTTEQRPIPRDKSGPSDGRAIRTPRPHKRVRFSDAGPVTQGVPDDSTGLTPALCRASFKDRDSAIQRTPTRSSRRHSTPLARSRRVTDSPMPRASTSPENVLHFTPLRQLLDTRTQRRIRRIGLSDEINNLEREKRTAAQNEKSLETLLRERDSLKQELEMVKRGKTPTSQLSSDNGEWMAPGDRIEHLESDNDRLRAQLSFSAMDNYRHLTPSESDACTVDTILVNDSGFEGDTVFMSDSPTFHAADTYANPDEFSLSPSHPAVDVPVQTSRDTDLEFTAISQDLEAARKEKRDLFESCRSRLNLLGGTALERHLREGSPPAGFLDDIVPSLMQTLARASDATQTLSDIQSELYSLGFQGANAQESVDELRNRFRTARLELERIVPGETANVGLCDGMSTLGALVKRVQTLVENLNEEQARHQGSSDREKALRGQFDMLLVRYESASQSILDLEESIASSAGDMLHTRMRMQELEREAQDHVVTNDRLKVALDKYRDEVTRVEDIITKLESENAERAETHTQQISELKQKIAEEENSRHAAQSTIENMENLIREREEVIEQNRIRVCDLTAKVESIERERQQAVENLEKNATEHEQEMGLMNVRVGELNTALEAARSEAEKLSRYNAGLKEQLRLEVEAKDGLLDKWFAEQTRAFTSMKAAVGAERRKAKVRDANWELKSDEIESDDKGLDCEPITPVSMTRFVDVEVGRGKHRRRLDSGIGVLTEDELEDDVDVVPSDPIDL</sequence>
<organism evidence="3 4">
    <name type="scientific">Aspergillus mulundensis</name>
    <dbReference type="NCBI Taxonomy" id="1810919"/>
    <lineage>
        <taxon>Eukaryota</taxon>
        <taxon>Fungi</taxon>
        <taxon>Dikarya</taxon>
        <taxon>Ascomycota</taxon>
        <taxon>Pezizomycotina</taxon>
        <taxon>Eurotiomycetes</taxon>
        <taxon>Eurotiomycetidae</taxon>
        <taxon>Eurotiales</taxon>
        <taxon>Aspergillaceae</taxon>
        <taxon>Aspergillus</taxon>
        <taxon>Aspergillus subgen. Nidulantes</taxon>
    </lineage>
</organism>
<accession>A0A3D8R4R4</accession>
<keyword evidence="4" id="KW-1185">Reference proteome</keyword>
<name>A0A3D8R4R4_9EURO</name>
<dbReference type="EMBL" id="PVWQ01000011">
    <property type="protein sequence ID" value="RDW69045.1"/>
    <property type="molecule type" value="Genomic_DNA"/>
</dbReference>
<dbReference type="Proteomes" id="UP000256690">
    <property type="component" value="Unassembled WGS sequence"/>
</dbReference>